<sequence length="364" mass="40663">MKKVLVSGASIAGLATAYWMDQLGYKVTVVEVAPAPRTGGTAVDLRLGTIDILKRMEIYDQVKSNALNLELIEFKNAADETVGSFAQKRYDSDEEIEIERTILVDVLYNVLKDKVNFLFDNSITALQETSGNITATFKDASQVTFDLVLGCDGTHSNVRKIWFGPESDYAHFLNAYFSISIVEKSLVAPNTVNFYNTPGKAYMLNAYKNKTDVIFCFAADDEMEYDYRDVTQQRNIILEQFKGQQWRTGELLTEVANSDNFYFDKFCQIKMPSWKKGRVALVGDAAYCASPAAGMGGSLALDGAAALADALKVHGENYMLAFQDYENNLRPFIEGVQAEAEINAREKFIPRTQEAIDKRNMDGF</sequence>
<reference evidence="2 4" key="1">
    <citation type="submission" date="2016-11" db="EMBL/GenBank/DDBJ databases">
        <authorList>
            <person name="Jaros S."/>
            <person name="Januszkiewicz K."/>
            <person name="Wedrychowicz H."/>
        </authorList>
    </citation>
    <scope>NUCLEOTIDE SEQUENCE [LARGE SCALE GENOMIC DNA]</scope>
    <source>
        <strain evidence="2 4">DSM 784</strain>
    </source>
</reference>
<accession>A0A1K1RAQ7</accession>
<organism evidence="2 4">
    <name type="scientific">Chitinophaga sancti</name>
    <dbReference type="NCBI Taxonomy" id="1004"/>
    <lineage>
        <taxon>Bacteria</taxon>
        <taxon>Pseudomonadati</taxon>
        <taxon>Bacteroidota</taxon>
        <taxon>Chitinophagia</taxon>
        <taxon>Chitinophagales</taxon>
        <taxon>Chitinophagaceae</taxon>
        <taxon>Chitinophaga</taxon>
    </lineage>
</organism>
<dbReference type="OrthoDB" id="9766816at2"/>
<feature type="domain" description="FAD-binding" evidence="1">
    <location>
        <begin position="3"/>
        <end position="312"/>
    </location>
</feature>
<evidence type="ECO:0000313" key="5">
    <source>
        <dbReference type="Proteomes" id="UP001326715"/>
    </source>
</evidence>
<dbReference type="Gene3D" id="3.50.50.60">
    <property type="entry name" value="FAD/NAD(P)-binding domain"/>
    <property type="match status" value="1"/>
</dbReference>
<dbReference type="GO" id="GO:0004497">
    <property type="term" value="F:monooxygenase activity"/>
    <property type="evidence" value="ECO:0007669"/>
    <property type="project" value="UniProtKB-KW"/>
</dbReference>
<dbReference type="Proteomes" id="UP000183788">
    <property type="component" value="Unassembled WGS sequence"/>
</dbReference>
<dbReference type="SUPFAM" id="SSF51905">
    <property type="entry name" value="FAD/NAD(P)-binding domain"/>
    <property type="match status" value="1"/>
</dbReference>
<dbReference type="PANTHER" id="PTHR46865:SF2">
    <property type="entry name" value="MONOOXYGENASE"/>
    <property type="match status" value="1"/>
</dbReference>
<dbReference type="PRINTS" id="PR00420">
    <property type="entry name" value="RNGMNOXGNASE"/>
</dbReference>
<gene>
    <name evidence="2" type="ORF">SAMN05661012_03541</name>
    <name evidence="3" type="ORF">SR876_28330</name>
</gene>
<keyword evidence="3" id="KW-0560">Oxidoreductase</keyword>
<dbReference type="PANTHER" id="PTHR46865">
    <property type="entry name" value="OXIDOREDUCTASE-RELATED"/>
    <property type="match status" value="1"/>
</dbReference>
<protein>
    <submittedName>
        <fullName evidence="2">2-polyprenyl-6-methoxyphenol hydroxylase</fullName>
    </submittedName>
    <submittedName>
        <fullName evidence="3">FAD-dependent monooxygenase</fullName>
    </submittedName>
</protein>
<dbReference type="EMBL" id="CP140154">
    <property type="protein sequence ID" value="WQG88841.1"/>
    <property type="molecule type" value="Genomic_DNA"/>
</dbReference>
<keyword evidence="5" id="KW-1185">Reference proteome</keyword>
<proteinExistence type="predicted"/>
<evidence type="ECO:0000259" key="1">
    <source>
        <dbReference type="Pfam" id="PF01494"/>
    </source>
</evidence>
<dbReference type="Pfam" id="PF01494">
    <property type="entry name" value="FAD_binding_3"/>
    <property type="match status" value="1"/>
</dbReference>
<dbReference type="EMBL" id="FPIZ01000011">
    <property type="protein sequence ID" value="SFW69017.1"/>
    <property type="molecule type" value="Genomic_DNA"/>
</dbReference>
<dbReference type="Proteomes" id="UP001326715">
    <property type="component" value="Chromosome"/>
</dbReference>
<dbReference type="AlphaFoldDB" id="A0A1K1RAQ7"/>
<evidence type="ECO:0000313" key="2">
    <source>
        <dbReference type="EMBL" id="SFW69017.1"/>
    </source>
</evidence>
<evidence type="ECO:0000313" key="3">
    <source>
        <dbReference type="EMBL" id="WQG88841.1"/>
    </source>
</evidence>
<dbReference type="InterPro" id="IPR036188">
    <property type="entry name" value="FAD/NAD-bd_sf"/>
</dbReference>
<reference evidence="3 5" key="2">
    <citation type="submission" date="2023-11" db="EMBL/GenBank/DDBJ databases">
        <title>MicrobeMod: A computational toolkit for identifying prokaryotic methylation and restriction-modification with nanopore sequencing.</title>
        <authorList>
            <person name="Crits-Christoph A."/>
            <person name="Kang S.C."/>
            <person name="Lee H."/>
            <person name="Ostrov N."/>
        </authorList>
    </citation>
    <scope>NUCLEOTIDE SEQUENCE [LARGE SCALE GENOMIC DNA]</scope>
    <source>
        <strain evidence="3 5">ATCC 23090</strain>
    </source>
</reference>
<name>A0A1K1RAQ7_9BACT</name>
<dbReference type="RefSeq" id="WP_072362557.1">
    <property type="nucleotide sequence ID" value="NZ_CBHWAX010000281.1"/>
</dbReference>
<dbReference type="STRING" id="1004.SAMN05661012_03541"/>
<dbReference type="InterPro" id="IPR051704">
    <property type="entry name" value="FAD_aromatic-hydroxylase"/>
</dbReference>
<evidence type="ECO:0000313" key="4">
    <source>
        <dbReference type="Proteomes" id="UP000183788"/>
    </source>
</evidence>
<dbReference type="InterPro" id="IPR002938">
    <property type="entry name" value="FAD-bd"/>
</dbReference>
<dbReference type="Gene3D" id="3.30.9.10">
    <property type="entry name" value="D-Amino Acid Oxidase, subunit A, domain 2"/>
    <property type="match status" value="1"/>
</dbReference>
<dbReference type="GO" id="GO:0071949">
    <property type="term" value="F:FAD binding"/>
    <property type="evidence" value="ECO:0007669"/>
    <property type="project" value="InterPro"/>
</dbReference>
<keyword evidence="3" id="KW-0503">Monooxygenase</keyword>